<dbReference type="InterPro" id="IPR036869">
    <property type="entry name" value="J_dom_sf"/>
</dbReference>
<dbReference type="AlphaFoldDB" id="R0MH86"/>
<dbReference type="HOGENOM" id="CLU_169138_0_0_1"/>
<dbReference type="VEuPathDB" id="MicrosporidiaDB:NBO_508g0009"/>
<evidence type="ECO:0008006" key="3">
    <source>
        <dbReference type="Google" id="ProtNLM"/>
    </source>
</evidence>
<dbReference type="Gene3D" id="1.10.287.110">
    <property type="entry name" value="DnaJ domain"/>
    <property type="match status" value="1"/>
</dbReference>
<name>R0MH86_NOSB1</name>
<dbReference type="OMA" id="IGPVECM"/>
<dbReference type="SUPFAM" id="SSF46565">
    <property type="entry name" value="Chaperone J-domain"/>
    <property type="match status" value="1"/>
</dbReference>
<organism evidence="1 2">
    <name type="scientific">Nosema bombycis (strain CQ1 / CVCC 102059)</name>
    <name type="common">Microsporidian parasite</name>
    <name type="synonym">Pebrine of silkworm</name>
    <dbReference type="NCBI Taxonomy" id="578461"/>
    <lineage>
        <taxon>Eukaryota</taxon>
        <taxon>Fungi</taxon>
        <taxon>Fungi incertae sedis</taxon>
        <taxon>Microsporidia</taxon>
        <taxon>Nosematidae</taxon>
        <taxon>Nosema</taxon>
    </lineage>
</organism>
<protein>
    <recommendedName>
        <fullName evidence="3">J domain-containing protein</fullName>
    </recommendedName>
</protein>
<accession>R0MH86</accession>
<dbReference type="OrthoDB" id="10250354at2759"/>
<evidence type="ECO:0000313" key="2">
    <source>
        <dbReference type="Proteomes" id="UP000016927"/>
    </source>
</evidence>
<dbReference type="CDD" id="cd06257">
    <property type="entry name" value="DnaJ"/>
    <property type="match status" value="1"/>
</dbReference>
<sequence>MSLHFHLNLNFDATKEEIEIAYKKYLIKNHPDRSKKDTLELYLGIKREYERYKKNLTDENFYISCLPNEIQKVVCRCGSYFQECLIEGNKIECECCSCYIIVEKEPKQLLNTVDR</sequence>
<keyword evidence="2" id="KW-1185">Reference proteome</keyword>
<dbReference type="EMBL" id="KB909416">
    <property type="protein sequence ID" value="EOB12158.1"/>
    <property type="molecule type" value="Genomic_DNA"/>
</dbReference>
<proteinExistence type="predicted"/>
<evidence type="ECO:0000313" key="1">
    <source>
        <dbReference type="EMBL" id="EOB12158.1"/>
    </source>
</evidence>
<dbReference type="Proteomes" id="UP000016927">
    <property type="component" value="Unassembled WGS sequence"/>
</dbReference>
<reference evidence="1 2" key="1">
    <citation type="journal article" date="2013" name="BMC Genomics">
        <title>Comparative genomics of parasitic silkworm microsporidia reveal an association between genome expansion and host adaptation.</title>
        <authorList>
            <person name="Pan G."/>
            <person name="Xu J."/>
            <person name="Li T."/>
            <person name="Xia Q."/>
            <person name="Liu S.L."/>
            <person name="Zhang G."/>
            <person name="Li S."/>
            <person name="Li C."/>
            <person name="Liu H."/>
            <person name="Yang L."/>
            <person name="Liu T."/>
            <person name="Zhang X."/>
            <person name="Wu Z."/>
            <person name="Fan W."/>
            <person name="Dang X."/>
            <person name="Xiang H."/>
            <person name="Tao M."/>
            <person name="Li Y."/>
            <person name="Hu J."/>
            <person name="Li Z."/>
            <person name="Lin L."/>
            <person name="Luo J."/>
            <person name="Geng L."/>
            <person name="Wang L."/>
            <person name="Long M."/>
            <person name="Wan Y."/>
            <person name="He N."/>
            <person name="Zhang Z."/>
            <person name="Lu C."/>
            <person name="Keeling P.J."/>
            <person name="Wang J."/>
            <person name="Xiang Z."/>
            <person name="Zhou Z."/>
        </authorList>
    </citation>
    <scope>NUCLEOTIDE SEQUENCE [LARGE SCALE GENOMIC DNA]</scope>
    <source>
        <strain evidence="2">CQ1 / CVCC 102059</strain>
    </source>
</reference>
<gene>
    <name evidence="1" type="ORF">NBO_508g0009</name>
</gene>
<dbReference type="InterPro" id="IPR001623">
    <property type="entry name" value="DnaJ_domain"/>
</dbReference>